<dbReference type="AlphaFoldDB" id="A0A3A6U4N6"/>
<reference evidence="1 2" key="1">
    <citation type="submission" date="2018-09" db="EMBL/GenBank/DDBJ databases">
        <title>Phylogeny of the Shewanellaceae, and recommendation for two new genera, Pseudoshewanella and Parashewanella.</title>
        <authorList>
            <person name="Wang G."/>
        </authorList>
    </citation>
    <scope>NUCLEOTIDE SEQUENCE [LARGE SCALE GENOMIC DNA]</scope>
    <source>
        <strain evidence="1 2">KCTC 22492</strain>
    </source>
</reference>
<dbReference type="RefSeq" id="WP_121853388.1">
    <property type="nucleotide sequence ID" value="NZ_CP037952.1"/>
</dbReference>
<dbReference type="OrthoDB" id="8634103at2"/>
<comment type="caution">
    <text evidence="1">The sequence shown here is derived from an EMBL/GenBank/DDBJ whole genome shotgun (WGS) entry which is preliminary data.</text>
</comment>
<protein>
    <recommendedName>
        <fullName evidence="3">GST C-terminal domain-containing protein</fullName>
    </recommendedName>
</protein>
<evidence type="ECO:0000313" key="1">
    <source>
        <dbReference type="EMBL" id="RJY16354.1"/>
    </source>
</evidence>
<dbReference type="Gene3D" id="1.20.1050.10">
    <property type="match status" value="1"/>
</dbReference>
<gene>
    <name evidence="1" type="ORF">D5R81_09405</name>
</gene>
<name>A0A3A6U4N6_9GAMM</name>
<dbReference type="EMBL" id="QYYH01000049">
    <property type="protein sequence ID" value="RJY16354.1"/>
    <property type="molecule type" value="Genomic_DNA"/>
</dbReference>
<keyword evidence="2" id="KW-1185">Reference proteome</keyword>
<proteinExistence type="predicted"/>
<organism evidence="1 2">
    <name type="scientific">Parashewanella spongiae</name>
    <dbReference type="NCBI Taxonomy" id="342950"/>
    <lineage>
        <taxon>Bacteria</taxon>
        <taxon>Pseudomonadati</taxon>
        <taxon>Pseudomonadota</taxon>
        <taxon>Gammaproteobacteria</taxon>
        <taxon>Alteromonadales</taxon>
        <taxon>Shewanellaceae</taxon>
        <taxon>Parashewanella</taxon>
    </lineage>
</organism>
<accession>A0A3A6U4N6</accession>
<dbReference type="SUPFAM" id="SSF47616">
    <property type="entry name" value="GST C-terminal domain-like"/>
    <property type="match status" value="1"/>
</dbReference>
<evidence type="ECO:0000313" key="2">
    <source>
        <dbReference type="Proteomes" id="UP000273022"/>
    </source>
</evidence>
<dbReference type="Proteomes" id="UP000273022">
    <property type="component" value="Unassembled WGS sequence"/>
</dbReference>
<evidence type="ECO:0008006" key="3">
    <source>
        <dbReference type="Google" id="ProtNLM"/>
    </source>
</evidence>
<dbReference type="InterPro" id="IPR036282">
    <property type="entry name" value="Glutathione-S-Trfase_C_sf"/>
</dbReference>
<sequence length="116" mass="13817">MKFKLVLFELRHPLVDSTVGLRQEQMREDEDKNVRSPFWTARFCSAIKQTLNCIEMEKGYLFQTENLNACTITLVCALDYIDFRHPEIEWKLENKNLANWFQNIRQLDCFLATKPN</sequence>